<dbReference type="CDD" id="cd12914">
    <property type="entry name" value="PDC1_DGC_like"/>
    <property type="match status" value="1"/>
</dbReference>
<dbReference type="FunFam" id="1.10.287.950:FF:000001">
    <property type="entry name" value="Methyl-accepting chemotaxis sensory transducer"/>
    <property type="match status" value="1"/>
</dbReference>
<keyword evidence="2" id="KW-1003">Cell membrane</keyword>
<organism evidence="13">
    <name type="scientific">uncultured Desulfovibrio sp</name>
    <dbReference type="NCBI Taxonomy" id="167968"/>
    <lineage>
        <taxon>Bacteria</taxon>
        <taxon>Pseudomonadati</taxon>
        <taxon>Thermodesulfobacteriota</taxon>
        <taxon>Desulfovibrionia</taxon>
        <taxon>Desulfovibrionales</taxon>
        <taxon>Desulfovibrionaceae</taxon>
        <taxon>Desulfovibrio</taxon>
        <taxon>environmental samples</taxon>
    </lineage>
</organism>
<dbReference type="Pfam" id="PF13426">
    <property type="entry name" value="PAS_9"/>
    <property type="match status" value="1"/>
</dbReference>
<evidence type="ECO:0000256" key="8">
    <source>
        <dbReference type="ARBA" id="ARBA00029447"/>
    </source>
</evidence>
<accession>A0A212JN98</accession>
<dbReference type="InterPro" id="IPR033479">
    <property type="entry name" value="dCache_1"/>
</dbReference>
<gene>
    <name evidence="13" type="ORF">KM92DES2_11421</name>
</gene>
<dbReference type="InterPro" id="IPR035965">
    <property type="entry name" value="PAS-like_dom_sf"/>
</dbReference>
<evidence type="ECO:0000256" key="10">
    <source>
        <dbReference type="SAM" id="Phobius"/>
    </source>
</evidence>
<proteinExistence type="inferred from homology"/>
<evidence type="ECO:0000256" key="5">
    <source>
        <dbReference type="ARBA" id="ARBA00022989"/>
    </source>
</evidence>
<dbReference type="CDD" id="cd11386">
    <property type="entry name" value="MCP_signal"/>
    <property type="match status" value="1"/>
</dbReference>
<dbReference type="Gene3D" id="6.10.340.10">
    <property type="match status" value="1"/>
</dbReference>
<evidence type="ECO:0000256" key="9">
    <source>
        <dbReference type="PROSITE-ProRule" id="PRU00284"/>
    </source>
</evidence>
<feature type="domain" description="HAMP" evidence="12">
    <location>
        <begin position="307"/>
        <end position="359"/>
    </location>
</feature>
<evidence type="ECO:0000256" key="7">
    <source>
        <dbReference type="ARBA" id="ARBA00023224"/>
    </source>
</evidence>
<sequence length="770" mass="82599">MRQISINTICTLSVTAAIVAVITVLVIYVSTSSYRMVAGVQTEALNEASKTVARSAEIYIQQSVDVATILSRQEPVLKAFAGQPQEAQELLTSYVKSLPGYWSFLLFDLKGRIVAGVNSDMGDLTGGNRADRDYARQIFSGKDVALSESVMKAASGDVLIYVAAKAVRGKDGAVLGAVAVCPRWTDFTEKTIDPIRLGRRGYGFTIDQSGRFISHSMDKKLLLQDYSKEKFIQDALAKGSGTFSYEWKGEDKFMSVAKIPATGWLVCMSAYDSELTAPAADQRSVLYMVGLGAVVLLTLVIRVVNRKLVFAPLQQLTDFTEAVARGDFKAVLAGKYRAEMKRFAGHLCTMVDELKKRLGFAQGVLNGIPTPCYIVDSDFKVTWLNEQVCSLLGKPDPKDTYLGQRSGLFSRGDANHETLSDRAIKERKALNREFDYTAQSGKQLRVSVQTTPFFDLDGGMLGSITFWTDLTEIYGQKTRIEAQNAAIAQTAVEVSQVAETIATASQQLSQQIAHSSEGAREQSGRVSDTANAVEEMNATILEVARSASATSENAEKAKLKAQDGARLVEEVSAAVQSIRNEAGQMTDSMRSLGEQAQGIGAIMGVISDIADQTNLLALNAAIEAARAGEAGRGFAVVADEVRKLAEKTAHATTEVRTAIGGIQSGTNTAAAQMDAAVERVTQATGLAQRSGEALAEIVKMVESAGDQVRSIATAAEQQSATSEEINRAVSSISVIATETDDAMAQSTEAVEALVAQTQKLEQLIAALRSS</sequence>
<keyword evidence="7 9" id="KW-0807">Transducer</keyword>
<dbReference type="GO" id="GO:0004888">
    <property type="term" value="F:transmembrane signaling receptor activity"/>
    <property type="evidence" value="ECO:0007669"/>
    <property type="project" value="InterPro"/>
</dbReference>
<evidence type="ECO:0000256" key="3">
    <source>
        <dbReference type="ARBA" id="ARBA00022500"/>
    </source>
</evidence>
<dbReference type="Gene3D" id="1.10.287.950">
    <property type="entry name" value="Methyl-accepting chemotaxis protein"/>
    <property type="match status" value="1"/>
</dbReference>
<dbReference type="GO" id="GO:0006935">
    <property type="term" value="P:chemotaxis"/>
    <property type="evidence" value="ECO:0007669"/>
    <property type="project" value="UniProtKB-KW"/>
</dbReference>
<dbReference type="PRINTS" id="PR00260">
    <property type="entry name" value="CHEMTRNSDUCR"/>
</dbReference>
<keyword evidence="4 10" id="KW-0812">Transmembrane</keyword>
<dbReference type="RefSeq" id="WP_215646804.1">
    <property type="nucleotide sequence ID" value="NZ_LT598928.1"/>
</dbReference>
<evidence type="ECO:0000256" key="4">
    <source>
        <dbReference type="ARBA" id="ARBA00022692"/>
    </source>
</evidence>
<evidence type="ECO:0000256" key="2">
    <source>
        <dbReference type="ARBA" id="ARBA00022475"/>
    </source>
</evidence>
<keyword evidence="5 10" id="KW-1133">Transmembrane helix</keyword>
<dbReference type="PROSITE" id="PS50111">
    <property type="entry name" value="CHEMOTAXIS_TRANSDUC_2"/>
    <property type="match status" value="1"/>
</dbReference>
<dbReference type="CDD" id="cd00130">
    <property type="entry name" value="PAS"/>
    <property type="match status" value="1"/>
</dbReference>
<evidence type="ECO:0000256" key="1">
    <source>
        <dbReference type="ARBA" id="ARBA00004651"/>
    </source>
</evidence>
<protein>
    <submittedName>
        <fullName evidence="13">Methyl-accepting chemotaxis sensory transducer</fullName>
    </submittedName>
</protein>
<dbReference type="Pfam" id="PF02743">
    <property type="entry name" value="dCache_1"/>
    <property type="match status" value="1"/>
</dbReference>
<dbReference type="SUPFAM" id="SSF58104">
    <property type="entry name" value="Methyl-accepting chemotaxis protein (MCP) signaling domain"/>
    <property type="match status" value="1"/>
</dbReference>
<dbReference type="InterPro" id="IPR003660">
    <property type="entry name" value="HAMP_dom"/>
</dbReference>
<dbReference type="SMART" id="SM00283">
    <property type="entry name" value="MA"/>
    <property type="match status" value="1"/>
</dbReference>
<comment type="similarity">
    <text evidence="8">Belongs to the methyl-accepting chemotaxis (MCP) protein family.</text>
</comment>
<dbReference type="Pfam" id="PF00015">
    <property type="entry name" value="MCPsignal"/>
    <property type="match status" value="1"/>
</dbReference>
<dbReference type="InterPro" id="IPR004090">
    <property type="entry name" value="Chemotax_Me-accpt_rcpt"/>
</dbReference>
<evidence type="ECO:0000259" key="11">
    <source>
        <dbReference type="PROSITE" id="PS50111"/>
    </source>
</evidence>
<evidence type="ECO:0000313" key="13">
    <source>
        <dbReference type="EMBL" id="SBW00909.1"/>
    </source>
</evidence>
<dbReference type="GO" id="GO:0007165">
    <property type="term" value="P:signal transduction"/>
    <property type="evidence" value="ECO:0007669"/>
    <property type="project" value="UniProtKB-KW"/>
</dbReference>
<dbReference type="PANTHER" id="PTHR32089">
    <property type="entry name" value="METHYL-ACCEPTING CHEMOTAXIS PROTEIN MCPB"/>
    <property type="match status" value="1"/>
</dbReference>
<dbReference type="InterPro" id="IPR004089">
    <property type="entry name" value="MCPsignal_dom"/>
</dbReference>
<reference evidence="13" key="1">
    <citation type="submission" date="2016-04" db="EMBL/GenBank/DDBJ databases">
        <authorList>
            <person name="Evans L.H."/>
            <person name="Alamgir A."/>
            <person name="Owens N."/>
            <person name="Weber N.D."/>
            <person name="Virtaneva K."/>
            <person name="Barbian K."/>
            <person name="Babar A."/>
            <person name="Rosenke K."/>
        </authorList>
    </citation>
    <scope>NUCLEOTIDE SEQUENCE</scope>
    <source>
        <strain evidence="13">92-2</strain>
    </source>
</reference>
<dbReference type="Gene3D" id="3.30.450.20">
    <property type="entry name" value="PAS domain"/>
    <property type="match status" value="3"/>
</dbReference>
<dbReference type="InterPro" id="IPR000014">
    <property type="entry name" value="PAS"/>
</dbReference>
<keyword evidence="3" id="KW-0145">Chemotaxis</keyword>
<dbReference type="GO" id="GO:0005886">
    <property type="term" value="C:plasma membrane"/>
    <property type="evidence" value="ECO:0007669"/>
    <property type="project" value="UniProtKB-SubCell"/>
</dbReference>
<evidence type="ECO:0000256" key="6">
    <source>
        <dbReference type="ARBA" id="ARBA00023136"/>
    </source>
</evidence>
<feature type="domain" description="Methyl-accepting transducer" evidence="11">
    <location>
        <begin position="497"/>
        <end position="733"/>
    </location>
</feature>
<keyword evidence="6 10" id="KW-0472">Membrane</keyword>
<comment type="subcellular location">
    <subcellularLocation>
        <location evidence="1">Cell membrane</location>
        <topology evidence="1">Multi-pass membrane protein</topology>
    </subcellularLocation>
</comment>
<dbReference type="PANTHER" id="PTHR32089:SF112">
    <property type="entry name" value="LYSOZYME-LIKE PROTEIN-RELATED"/>
    <property type="match status" value="1"/>
</dbReference>
<dbReference type="SUPFAM" id="SSF55785">
    <property type="entry name" value="PYP-like sensor domain (PAS domain)"/>
    <property type="match status" value="1"/>
</dbReference>
<dbReference type="EMBL" id="FLUP01000001">
    <property type="protein sequence ID" value="SBW00909.1"/>
    <property type="molecule type" value="Genomic_DNA"/>
</dbReference>
<dbReference type="PROSITE" id="PS50885">
    <property type="entry name" value="HAMP"/>
    <property type="match status" value="1"/>
</dbReference>
<name>A0A212JN98_9BACT</name>
<dbReference type="AlphaFoldDB" id="A0A212JN98"/>
<dbReference type="CDD" id="cd12912">
    <property type="entry name" value="PDC2_MCP_like"/>
    <property type="match status" value="1"/>
</dbReference>
<evidence type="ECO:0000259" key="12">
    <source>
        <dbReference type="PROSITE" id="PS50885"/>
    </source>
</evidence>
<feature type="transmembrane region" description="Helical" evidence="10">
    <location>
        <begin position="6"/>
        <end position="29"/>
    </location>
</feature>